<dbReference type="AlphaFoldDB" id="A0A7T0LL54"/>
<evidence type="ECO:0000256" key="1">
    <source>
        <dbReference type="ARBA" id="ARBA00004651"/>
    </source>
</evidence>
<comment type="subcellular location">
    <subcellularLocation>
        <location evidence="1">Cell membrane</location>
        <topology evidence="1">Multi-pass membrane protein</topology>
    </subcellularLocation>
</comment>
<evidence type="ECO:0000256" key="5">
    <source>
        <dbReference type="SAM" id="MobiDB-lite"/>
    </source>
</evidence>
<keyword evidence="2 6" id="KW-0812">Transmembrane</keyword>
<dbReference type="InterPro" id="IPR011527">
    <property type="entry name" value="ABC1_TM_dom"/>
</dbReference>
<keyword evidence="9" id="KW-0547">Nucleotide-binding</keyword>
<feature type="domain" description="ABC transporter" evidence="7">
    <location>
        <begin position="324"/>
        <end position="623"/>
    </location>
</feature>
<feature type="transmembrane region" description="Helical" evidence="6">
    <location>
        <begin position="188"/>
        <end position="207"/>
    </location>
</feature>
<feature type="domain" description="ABC transmembrane type-1" evidence="8">
    <location>
        <begin position="50"/>
        <end position="331"/>
    </location>
</feature>
<dbReference type="Gene3D" id="1.20.1560.10">
    <property type="entry name" value="ABC transporter type 1, transmembrane domain"/>
    <property type="match status" value="1"/>
</dbReference>
<feature type="transmembrane region" description="Helical" evidence="6">
    <location>
        <begin position="270"/>
        <end position="292"/>
    </location>
</feature>
<evidence type="ECO:0000313" key="9">
    <source>
        <dbReference type="EMBL" id="QPL05163.1"/>
    </source>
</evidence>
<dbReference type="SUPFAM" id="SSF90123">
    <property type="entry name" value="ABC transporter transmembrane region"/>
    <property type="match status" value="1"/>
</dbReference>
<dbReference type="GO" id="GO:0005886">
    <property type="term" value="C:plasma membrane"/>
    <property type="evidence" value="ECO:0007669"/>
    <property type="project" value="UniProtKB-SubCell"/>
</dbReference>
<dbReference type="PROSITE" id="PS00211">
    <property type="entry name" value="ABC_TRANSPORTER_1"/>
    <property type="match status" value="1"/>
</dbReference>
<dbReference type="InterPro" id="IPR039421">
    <property type="entry name" value="Type_1_exporter"/>
</dbReference>
<proteinExistence type="predicted"/>
<dbReference type="KEGG" id="arep:ID810_10615"/>
<evidence type="ECO:0000256" key="3">
    <source>
        <dbReference type="ARBA" id="ARBA00022989"/>
    </source>
</evidence>
<dbReference type="Proteomes" id="UP000594637">
    <property type="component" value="Chromosome"/>
</dbReference>
<name>A0A7T0LL54_9ACTO</name>
<dbReference type="Gene3D" id="3.40.50.300">
    <property type="entry name" value="P-loop containing nucleotide triphosphate hydrolases"/>
    <property type="match status" value="1"/>
</dbReference>
<evidence type="ECO:0000256" key="4">
    <source>
        <dbReference type="ARBA" id="ARBA00023136"/>
    </source>
</evidence>
<feature type="transmembrane region" description="Helical" evidence="6">
    <location>
        <begin position="49"/>
        <end position="74"/>
    </location>
</feature>
<dbReference type="InterPro" id="IPR003439">
    <property type="entry name" value="ABC_transporter-like_ATP-bd"/>
</dbReference>
<dbReference type="Pfam" id="PF00005">
    <property type="entry name" value="ABC_tran"/>
    <property type="match status" value="1"/>
</dbReference>
<dbReference type="Pfam" id="PF00664">
    <property type="entry name" value="ABC_membrane"/>
    <property type="match status" value="1"/>
</dbReference>
<feature type="transmembrane region" description="Helical" evidence="6">
    <location>
        <begin position="86"/>
        <end position="103"/>
    </location>
</feature>
<feature type="region of interest" description="Disordered" evidence="5">
    <location>
        <begin position="1"/>
        <end position="25"/>
    </location>
</feature>
<dbReference type="CDD" id="cd07346">
    <property type="entry name" value="ABC_6TM_exporters"/>
    <property type="match status" value="1"/>
</dbReference>
<protein>
    <submittedName>
        <fullName evidence="9">ABC transporter ATP-binding protein</fullName>
    </submittedName>
</protein>
<dbReference type="GO" id="GO:0016887">
    <property type="term" value="F:ATP hydrolysis activity"/>
    <property type="evidence" value="ECO:0007669"/>
    <property type="project" value="InterPro"/>
</dbReference>
<keyword evidence="9" id="KW-0067">ATP-binding</keyword>
<dbReference type="InterPro" id="IPR027417">
    <property type="entry name" value="P-loop_NTPase"/>
</dbReference>
<dbReference type="RefSeq" id="WP_166857364.1">
    <property type="nucleotide sequence ID" value="NZ_CP063989.1"/>
</dbReference>
<keyword evidence="4 6" id="KW-0472">Membrane</keyword>
<organism evidence="9 10">
    <name type="scientific">Actinomyces respiraculi</name>
    <dbReference type="NCBI Taxonomy" id="2744574"/>
    <lineage>
        <taxon>Bacteria</taxon>
        <taxon>Bacillati</taxon>
        <taxon>Actinomycetota</taxon>
        <taxon>Actinomycetes</taxon>
        <taxon>Actinomycetales</taxon>
        <taxon>Actinomycetaceae</taxon>
        <taxon>Actinomyces</taxon>
    </lineage>
</organism>
<dbReference type="GO" id="GO:0015421">
    <property type="term" value="F:ABC-type oligopeptide transporter activity"/>
    <property type="evidence" value="ECO:0007669"/>
    <property type="project" value="TreeGrafter"/>
</dbReference>
<dbReference type="PROSITE" id="PS50893">
    <property type="entry name" value="ABC_TRANSPORTER_2"/>
    <property type="match status" value="1"/>
</dbReference>
<dbReference type="GO" id="GO:0005524">
    <property type="term" value="F:ATP binding"/>
    <property type="evidence" value="ECO:0007669"/>
    <property type="project" value="UniProtKB-KW"/>
</dbReference>
<dbReference type="PANTHER" id="PTHR43394:SF1">
    <property type="entry name" value="ATP-BINDING CASSETTE SUB-FAMILY B MEMBER 10, MITOCHONDRIAL"/>
    <property type="match status" value="1"/>
</dbReference>
<sequence>MPVPPQPAHHPSGRRGRLLPVPDAPLPQPPTHSVGAFLRWLLRRALTPVLLATVAATTSNVIQAIVPGFLGAALDSGIETGLTPRLWAIGLGLLLLFGVYAIADTSSDYIRIHAWMRVAFDVDRLVARQVSTTGTDLGRQTSTGEVASIVASDAQYLANTIERLPGLIGASVSFVVVAVLMLNTSVRLGLIALIGMPLVAWIVTLVIKPLQKRQSYQREAQSQVTTITTDTVAGLRVLRGIGGEDVFARRYRDASQELRRRGVSVARTQSVLMSLQVLLPGLFVAVVVWVAARMAVTGQISAGELVTFYGYTAYLSWPLMEFSHAVQDYARARVGARRALRLLTVSPTAGSVTERLDLDPARGTAVTGPLVDQASGVRVTPGRMTALVAADPDISAALATRLGRFHDDGPVVTLANRPLTDMPLADVRASVVVSGATAQLFTGTLRQALDVRGDQAPQPVGVAALVAAEDERASSALDQDVRAPILRADGDDRLLAALEVADAHDVLSSLEHGLAGMVTEKGRSLSGGQRQRVALARALLTEAPTLVLIEPTSALDSHTESRVAHRVHEARRDRTTVVVTESPLVLEACDEVVLLDAEGRERVRSTHRDLLARARAGEADALAYRAVVARAAGEAPVTASAPEEVGR</sequence>
<dbReference type="PANTHER" id="PTHR43394">
    <property type="entry name" value="ATP-DEPENDENT PERMEASE MDL1, MITOCHONDRIAL"/>
    <property type="match status" value="1"/>
</dbReference>
<evidence type="ECO:0000256" key="6">
    <source>
        <dbReference type="SAM" id="Phobius"/>
    </source>
</evidence>
<accession>A0A7T0LL54</accession>
<dbReference type="SUPFAM" id="SSF52540">
    <property type="entry name" value="P-loop containing nucleoside triphosphate hydrolases"/>
    <property type="match status" value="1"/>
</dbReference>
<keyword evidence="3 6" id="KW-1133">Transmembrane helix</keyword>
<dbReference type="PROSITE" id="PS50929">
    <property type="entry name" value="ABC_TM1F"/>
    <property type="match status" value="1"/>
</dbReference>
<reference evidence="9 10" key="1">
    <citation type="submission" date="2020-11" db="EMBL/GenBank/DDBJ databases">
        <title>Actinomyces sp. ZJ750.</title>
        <authorList>
            <person name="Zhou J."/>
        </authorList>
    </citation>
    <scope>NUCLEOTIDE SEQUENCE [LARGE SCALE GENOMIC DNA]</scope>
    <source>
        <strain evidence="9 10">ZJ750</strain>
    </source>
</reference>
<feature type="transmembrane region" description="Helical" evidence="6">
    <location>
        <begin position="164"/>
        <end position="182"/>
    </location>
</feature>
<keyword evidence="10" id="KW-1185">Reference proteome</keyword>
<gene>
    <name evidence="9" type="ORF">ID810_10615</name>
</gene>
<dbReference type="InterPro" id="IPR017871">
    <property type="entry name" value="ABC_transporter-like_CS"/>
</dbReference>
<evidence type="ECO:0000313" key="10">
    <source>
        <dbReference type="Proteomes" id="UP000594637"/>
    </source>
</evidence>
<evidence type="ECO:0000256" key="2">
    <source>
        <dbReference type="ARBA" id="ARBA00022692"/>
    </source>
</evidence>
<dbReference type="EMBL" id="CP063989">
    <property type="protein sequence ID" value="QPL05163.1"/>
    <property type="molecule type" value="Genomic_DNA"/>
</dbReference>
<evidence type="ECO:0000259" key="8">
    <source>
        <dbReference type="PROSITE" id="PS50929"/>
    </source>
</evidence>
<dbReference type="InterPro" id="IPR036640">
    <property type="entry name" value="ABC1_TM_sf"/>
</dbReference>
<evidence type="ECO:0000259" key="7">
    <source>
        <dbReference type="PROSITE" id="PS50893"/>
    </source>
</evidence>